<accession>A0A8H7VUP0</accession>
<proteinExistence type="predicted"/>
<protein>
    <submittedName>
        <fullName evidence="1">Uncharacterized protein</fullName>
    </submittedName>
</protein>
<name>A0A8H7VUP0_9FUNG</name>
<comment type="caution">
    <text evidence="1">The sequence shown here is derived from an EMBL/GenBank/DDBJ whole genome shotgun (WGS) entry which is preliminary data.</text>
</comment>
<dbReference type="Proteomes" id="UP000613177">
    <property type="component" value="Unassembled WGS sequence"/>
</dbReference>
<keyword evidence="2" id="KW-1185">Reference proteome</keyword>
<organism evidence="1 2">
    <name type="scientific">Thamnidium elegans</name>
    <dbReference type="NCBI Taxonomy" id="101142"/>
    <lineage>
        <taxon>Eukaryota</taxon>
        <taxon>Fungi</taxon>
        <taxon>Fungi incertae sedis</taxon>
        <taxon>Mucoromycota</taxon>
        <taxon>Mucoromycotina</taxon>
        <taxon>Mucoromycetes</taxon>
        <taxon>Mucorales</taxon>
        <taxon>Mucorineae</taxon>
        <taxon>Mucoraceae</taxon>
        <taxon>Thamnidium</taxon>
    </lineage>
</organism>
<evidence type="ECO:0000313" key="1">
    <source>
        <dbReference type="EMBL" id="KAG2233795.1"/>
    </source>
</evidence>
<gene>
    <name evidence="1" type="ORF">INT48_005948</name>
</gene>
<evidence type="ECO:0000313" key="2">
    <source>
        <dbReference type="Proteomes" id="UP000613177"/>
    </source>
</evidence>
<dbReference type="OrthoDB" id="2267325at2759"/>
<dbReference type="EMBL" id="JAEPRE010000069">
    <property type="protein sequence ID" value="KAG2233795.1"/>
    <property type="molecule type" value="Genomic_DNA"/>
</dbReference>
<sequence length="118" mass="13496">MLTEKVDLPQLTYSRSSSSTFTSSLTVGDATLPYNSSMITFACNPKTISTKDSSISSFERYSKVSKRMKQNSFYKGKNYCKMNNTKRLRLLWQWGTAMGYVEYSHAKELNALIFKLSE</sequence>
<dbReference type="AlphaFoldDB" id="A0A8H7VUP0"/>
<reference evidence="1" key="1">
    <citation type="submission" date="2021-01" db="EMBL/GenBank/DDBJ databases">
        <title>Metabolic potential, ecology and presence of endohyphal bacteria is reflected in genomic diversity of Mucoromycotina.</title>
        <authorList>
            <person name="Muszewska A."/>
            <person name="Okrasinska A."/>
            <person name="Steczkiewicz K."/>
            <person name="Drgas O."/>
            <person name="Orlowska M."/>
            <person name="Perlinska-Lenart U."/>
            <person name="Aleksandrzak-Piekarczyk T."/>
            <person name="Szatraj K."/>
            <person name="Zielenkiewicz U."/>
            <person name="Pilsyk S."/>
            <person name="Malc E."/>
            <person name="Mieczkowski P."/>
            <person name="Kruszewska J.S."/>
            <person name="Biernat P."/>
            <person name="Pawlowska J."/>
        </authorList>
    </citation>
    <scope>NUCLEOTIDE SEQUENCE</scope>
    <source>
        <strain evidence="1">WA0000018081</strain>
    </source>
</reference>